<keyword evidence="1" id="KW-0812">Transmembrane</keyword>
<keyword evidence="1" id="KW-0472">Membrane</keyword>
<feature type="transmembrane region" description="Helical" evidence="1">
    <location>
        <begin position="169"/>
        <end position="188"/>
    </location>
</feature>
<dbReference type="AlphaFoldDB" id="A0A9P4DB26"/>
<dbReference type="EMBL" id="DAEQIJ010000022">
    <property type="protein sequence ID" value="HBH2621571.1"/>
    <property type="molecule type" value="Genomic_DNA"/>
</dbReference>
<gene>
    <name evidence="2" type="ORF">KRQ00_003359</name>
</gene>
<proteinExistence type="predicted"/>
<organism evidence="2 3">
    <name type="scientific">Clostridioides difficile</name>
    <name type="common">Peptoclostridium difficile</name>
    <dbReference type="NCBI Taxonomy" id="1496"/>
    <lineage>
        <taxon>Bacteria</taxon>
        <taxon>Bacillati</taxon>
        <taxon>Bacillota</taxon>
        <taxon>Clostridia</taxon>
        <taxon>Peptostreptococcales</taxon>
        <taxon>Peptostreptococcaceae</taxon>
        <taxon>Clostridioides</taxon>
    </lineage>
</organism>
<comment type="caution">
    <text evidence="2">The sequence shown here is derived from an EMBL/GenBank/DDBJ whole genome shotgun (WGS) entry which is preliminary data.</text>
</comment>
<reference evidence="2" key="2">
    <citation type="submission" date="2021-06" db="EMBL/GenBank/DDBJ databases">
        <authorList>
            <consortium name="NCBI Pathogen Detection Project"/>
        </authorList>
    </citation>
    <scope>NUCLEOTIDE SEQUENCE</scope>
    <source>
        <strain evidence="2">Clostridioides</strain>
    </source>
</reference>
<name>A0A9P4DB26_CLODI</name>
<evidence type="ECO:0008006" key="4">
    <source>
        <dbReference type="Google" id="ProtNLM"/>
    </source>
</evidence>
<dbReference type="Proteomes" id="UP000879542">
    <property type="component" value="Unassembled WGS sequence"/>
</dbReference>
<evidence type="ECO:0000256" key="1">
    <source>
        <dbReference type="SAM" id="Phobius"/>
    </source>
</evidence>
<dbReference type="NCBIfam" id="NF038403">
    <property type="entry name" value="perm_prefix_1"/>
    <property type="match status" value="1"/>
</dbReference>
<dbReference type="RefSeq" id="WP_003429647.1">
    <property type="nucleotide sequence ID" value="NZ_AP025558.1"/>
</dbReference>
<feature type="transmembrane region" description="Helical" evidence="1">
    <location>
        <begin position="116"/>
        <end position="134"/>
    </location>
</feature>
<protein>
    <recommendedName>
        <fullName evidence="4">DUF1700 domain-containing protein</fullName>
    </recommendedName>
</protein>
<reference evidence="2" key="1">
    <citation type="journal article" date="2018" name="Genome Biol.">
        <title>SKESA: strategic k-mer extension for scrupulous assemblies.</title>
        <authorList>
            <person name="Souvorov A."/>
            <person name="Agarwala R."/>
            <person name="Lipman D.J."/>
        </authorList>
    </citation>
    <scope>NUCLEOTIDE SEQUENCE</scope>
    <source>
        <strain evidence="2">Clostridioides</strain>
    </source>
</reference>
<accession>A0A9P4DB26</accession>
<evidence type="ECO:0000313" key="2">
    <source>
        <dbReference type="EMBL" id="HBH2621571.1"/>
    </source>
</evidence>
<keyword evidence="1" id="KW-1133">Transmembrane helix</keyword>
<sequence length="228" mass="26289">MLDKIRTYIDNSFTGVNETKKVKELKDELFENLKEKYNDQIQDGKTEQEAYNSVISGIGDLSELIESVKEPYSLPSELIEEKKKRALRASIAVALFIISPFLFVVSVVSFGIEPTIAILLMLILIALGVGLLVYNQMTRTNYALYNDNLSNKFKEFEDFEENYNHINPVYKSFINAYWIIIVAIYLITSILFNIWFFSWILFIIGAAGINIFKGIIQLKGYKEDDKYE</sequence>
<dbReference type="InterPro" id="IPR047928">
    <property type="entry name" value="Perm_prefix_1"/>
</dbReference>
<feature type="transmembrane region" description="Helical" evidence="1">
    <location>
        <begin position="194"/>
        <end position="212"/>
    </location>
</feature>
<feature type="transmembrane region" description="Helical" evidence="1">
    <location>
        <begin position="91"/>
        <end position="110"/>
    </location>
</feature>
<evidence type="ECO:0000313" key="3">
    <source>
        <dbReference type="Proteomes" id="UP000879542"/>
    </source>
</evidence>